<keyword evidence="3" id="KW-1185">Reference proteome</keyword>
<dbReference type="Proteomes" id="UP000290289">
    <property type="component" value="Chromosome 7"/>
</dbReference>
<dbReference type="PANTHER" id="PTHR11374:SF3">
    <property type="entry name" value="UDP-GLUCOSE 6-DEHYDROGENASE"/>
    <property type="match status" value="1"/>
</dbReference>
<accession>A0A498JGQ5</accession>
<evidence type="ECO:0000256" key="1">
    <source>
        <dbReference type="ARBA" id="ARBA00047473"/>
    </source>
</evidence>
<dbReference type="EMBL" id="RDQH01000333">
    <property type="protein sequence ID" value="RXH94065.1"/>
    <property type="molecule type" value="Genomic_DNA"/>
</dbReference>
<dbReference type="AlphaFoldDB" id="A0A498JGQ5"/>
<dbReference type="Gene3D" id="3.40.50.720">
    <property type="entry name" value="NAD(P)-binding Rossmann-like Domain"/>
    <property type="match status" value="1"/>
</dbReference>
<proteinExistence type="predicted"/>
<sequence>MENSDIVIKLILVFETAKDEGIIKRAKMAFISIEVPTKLYALKLRNRNHTQRILVQNLLGTQFSMFYNPKFLSQCTVVHDLRNPTHIAIGIVEGGNVNMLQELYEKWVQADRINVLHDYKVVVLGKIAVNSILAIKYNILKTISELSKLVHTNFENDIGTV</sequence>
<dbReference type="InterPro" id="IPR036291">
    <property type="entry name" value="NAD(P)-bd_dom_sf"/>
</dbReference>
<dbReference type="InterPro" id="IPR028356">
    <property type="entry name" value="UDPglc_DH_euk"/>
</dbReference>
<organism evidence="2 3">
    <name type="scientific">Malus domestica</name>
    <name type="common">Apple</name>
    <name type="synonym">Pyrus malus</name>
    <dbReference type="NCBI Taxonomy" id="3750"/>
    <lineage>
        <taxon>Eukaryota</taxon>
        <taxon>Viridiplantae</taxon>
        <taxon>Streptophyta</taxon>
        <taxon>Embryophyta</taxon>
        <taxon>Tracheophyta</taxon>
        <taxon>Spermatophyta</taxon>
        <taxon>Magnoliopsida</taxon>
        <taxon>eudicotyledons</taxon>
        <taxon>Gunneridae</taxon>
        <taxon>Pentapetalae</taxon>
        <taxon>rosids</taxon>
        <taxon>fabids</taxon>
        <taxon>Rosales</taxon>
        <taxon>Rosaceae</taxon>
        <taxon>Amygdaloideae</taxon>
        <taxon>Maleae</taxon>
        <taxon>Malus</taxon>
    </lineage>
</organism>
<dbReference type="GO" id="GO:0006024">
    <property type="term" value="P:glycosaminoglycan biosynthetic process"/>
    <property type="evidence" value="ECO:0007669"/>
    <property type="project" value="TreeGrafter"/>
</dbReference>
<dbReference type="STRING" id="3750.A0A498JGQ5"/>
<dbReference type="PANTHER" id="PTHR11374">
    <property type="entry name" value="UDP-GLUCOSE DEHYDROGENASE/UDP-MANNAC DEHYDROGENASE"/>
    <property type="match status" value="1"/>
</dbReference>
<comment type="caution">
    <text evidence="2">The sequence shown here is derived from an EMBL/GenBank/DDBJ whole genome shotgun (WGS) entry which is preliminary data.</text>
</comment>
<gene>
    <name evidence="2" type="ORF">DVH24_016132</name>
</gene>
<dbReference type="GO" id="GO:0003979">
    <property type="term" value="F:UDP-glucose 6-dehydrogenase activity"/>
    <property type="evidence" value="ECO:0007669"/>
    <property type="project" value="UniProtKB-EC"/>
</dbReference>
<reference evidence="2 3" key="1">
    <citation type="submission" date="2018-10" db="EMBL/GenBank/DDBJ databases">
        <title>A high-quality apple genome assembly.</title>
        <authorList>
            <person name="Hu J."/>
        </authorList>
    </citation>
    <scope>NUCLEOTIDE SEQUENCE [LARGE SCALE GENOMIC DNA]</scope>
    <source>
        <strain evidence="3">cv. HFTH1</strain>
        <tissue evidence="2">Young leaf</tissue>
    </source>
</reference>
<comment type="catalytic activity">
    <reaction evidence="1">
        <text>UDP-alpha-D-glucose + 2 NAD(+) + H2O = UDP-alpha-D-glucuronate + 2 NADH + 3 H(+)</text>
        <dbReference type="Rhea" id="RHEA:23596"/>
        <dbReference type="ChEBI" id="CHEBI:15377"/>
        <dbReference type="ChEBI" id="CHEBI:15378"/>
        <dbReference type="ChEBI" id="CHEBI:57540"/>
        <dbReference type="ChEBI" id="CHEBI:57945"/>
        <dbReference type="ChEBI" id="CHEBI:58052"/>
        <dbReference type="ChEBI" id="CHEBI:58885"/>
        <dbReference type="EC" id="1.1.1.22"/>
    </reaction>
</comment>
<protein>
    <submittedName>
        <fullName evidence="2">Uncharacterized protein</fullName>
    </submittedName>
</protein>
<evidence type="ECO:0000313" key="2">
    <source>
        <dbReference type="EMBL" id="RXH94065.1"/>
    </source>
</evidence>
<dbReference type="GO" id="GO:0005634">
    <property type="term" value="C:nucleus"/>
    <property type="evidence" value="ECO:0007669"/>
    <property type="project" value="TreeGrafter"/>
</dbReference>
<dbReference type="SUPFAM" id="SSF51735">
    <property type="entry name" value="NAD(P)-binding Rossmann-fold domains"/>
    <property type="match status" value="1"/>
</dbReference>
<name>A0A498JGQ5_MALDO</name>
<evidence type="ECO:0000313" key="3">
    <source>
        <dbReference type="Proteomes" id="UP000290289"/>
    </source>
</evidence>